<dbReference type="InterPro" id="IPR036849">
    <property type="entry name" value="Enolase-like_C_sf"/>
</dbReference>
<evidence type="ECO:0000256" key="3">
    <source>
        <dbReference type="ARBA" id="ARBA00022842"/>
    </source>
</evidence>
<reference evidence="8 9" key="1">
    <citation type="submission" date="2017-03" db="EMBL/GenBank/DDBJ databases">
        <authorList>
            <person name="Afonso C.L."/>
            <person name="Miller P.J."/>
            <person name="Scott M.A."/>
            <person name="Spackman E."/>
            <person name="Goraichik I."/>
            <person name="Dimitrov K.M."/>
            <person name="Suarez D.L."/>
            <person name="Swayne D.E."/>
        </authorList>
    </citation>
    <scope>NUCLEOTIDE SEQUENCE [LARGE SCALE GENOMIC DNA]</scope>
    <source>
        <strain evidence="8 9">CIP 102111</strain>
    </source>
</reference>
<dbReference type="SMART" id="SM00922">
    <property type="entry name" value="MR_MLE"/>
    <property type="match status" value="1"/>
</dbReference>
<dbReference type="EMBL" id="FXZC01000001">
    <property type="protein sequence ID" value="SMX63992.1"/>
    <property type="molecule type" value="Genomic_DNA"/>
</dbReference>
<dbReference type="InterPro" id="IPR010197">
    <property type="entry name" value="OSBS/NAAAR"/>
</dbReference>
<proteinExistence type="predicted"/>
<protein>
    <recommendedName>
        <fullName evidence="5 6">o-succinylbenzoate synthase</fullName>
        <ecNumber evidence="5 6">4.2.1.113</ecNumber>
    </recommendedName>
</protein>
<evidence type="ECO:0000256" key="6">
    <source>
        <dbReference type="NCBIfam" id="TIGR01928"/>
    </source>
</evidence>
<dbReference type="Pfam" id="PF02746">
    <property type="entry name" value="MR_MLE_N"/>
    <property type="match status" value="1"/>
</dbReference>
<evidence type="ECO:0000256" key="1">
    <source>
        <dbReference type="ARBA" id="ARBA00001968"/>
    </source>
</evidence>
<dbReference type="Gene3D" id="3.30.390.10">
    <property type="entry name" value="Enolase-like, N-terminal domain"/>
    <property type="match status" value="1"/>
</dbReference>
<dbReference type="InterPro" id="IPR029065">
    <property type="entry name" value="Enolase_C-like"/>
</dbReference>
<dbReference type="InterPro" id="IPR013341">
    <property type="entry name" value="Mandelate_racemase_N_dom"/>
</dbReference>
<evidence type="ECO:0000313" key="8">
    <source>
        <dbReference type="EMBL" id="SMX63992.1"/>
    </source>
</evidence>
<dbReference type="Pfam" id="PF13378">
    <property type="entry name" value="MR_MLE_C"/>
    <property type="match status" value="1"/>
</dbReference>
<dbReference type="AlphaFoldDB" id="A0A2H1HM42"/>
<dbReference type="UniPathway" id="UPA00079"/>
<sequence>MKLVSITLHQVSIPLVTPFETSFMRETEKDCYLVEATFDTDRGEVTGWGESVAMISPLYSSEYVAAGIDVTRRWLAPILFGVDDLTAETVGWHLRHVVGHPMAKSALEMAVIDAQLQLNGQSFKSYLGGVVDSVPSGVSVGIQDTVEETVRVIGDYLEEGYARIKLKIKPGKDIAPVAAVREAFGDDFGFQVDANAAYTLVDASHLRRLDDYGLLLIEQPLGEADIRQHAELAKLMETPMCLDESIVSAEAAADAIALGAAAVINIKPGRVGGYIEAKRIHDLSAANGVAVWHGGMVETGLGRAANAALASLPGFTLPGDISGSNRFFHEDITEEIVMHDGRVDVPDTVGFGVTIDPAKLEKFRTESIDIRPEG</sequence>
<dbReference type="CDD" id="cd03317">
    <property type="entry name" value="NAAAR"/>
    <property type="match status" value="1"/>
</dbReference>
<dbReference type="InterPro" id="IPR013342">
    <property type="entry name" value="Mandelate_racemase_C"/>
</dbReference>
<name>A0A2H1HM42_9MICO</name>
<dbReference type="EC" id="4.2.1.113" evidence="5 6"/>
<dbReference type="SFLD" id="SFLDF00009">
    <property type="entry name" value="o-succinylbenzoate_synthase"/>
    <property type="match status" value="1"/>
</dbReference>
<dbReference type="GO" id="GO:0046872">
    <property type="term" value="F:metal ion binding"/>
    <property type="evidence" value="ECO:0007669"/>
    <property type="project" value="UniProtKB-KW"/>
</dbReference>
<dbReference type="SUPFAM" id="SSF54826">
    <property type="entry name" value="Enolase N-terminal domain-like"/>
    <property type="match status" value="1"/>
</dbReference>
<accession>A0A2H1HM42</accession>
<evidence type="ECO:0000256" key="5">
    <source>
        <dbReference type="ARBA" id="ARBA00029491"/>
    </source>
</evidence>
<dbReference type="Proteomes" id="UP000234333">
    <property type="component" value="Unassembled WGS sequence"/>
</dbReference>
<feature type="domain" description="Mandelate racemase/muconate lactonizing enzyme C-terminal" evidence="7">
    <location>
        <begin position="146"/>
        <end position="239"/>
    </location>
</feature>
<keyword evidence="4 8" id="KW-0456">Lyase</keyword>
<dbReference type="PANTHER" id="PTHR48073:SF5">
    <property type="entry name" value="O-SUCCINYLBENZOATE SYNTHASE"/>
    <property type="match status" value="1"/>
</dbReference>
<dbReference type="GeneID" id="99774334"/>
<dbReference type="RefSeq" id="WP_101623404.1">
    <property type="nucleotide sequence ID" value="NZ_FXZC01000001.1"/>
</dbReference>
<dbReference type="GO" id="GO:0043748">
    <property type="term" value="F:O-succinylbenzoate synthase activity"/>
    <property type="evidence" value="ECO:0007669"/>
    <property type="project" value="UniProtKB-EC"/>
</dbReference>
<dbReference type="InterPro" id="IPR029017">
    <property type="entry name" value="Enolase-like_N"/>
</dbReference>
<keyword evidence="2" id="KW-0479">Metal-binding</keyword>
<dbReference type="SUPFAM" id="SSF51604">
    <property type="entry name" value="Enolase C-terminal domain-like"/>
    <property type="match status" value="1"/>
</dbReference>
<evidence type="ECO:0000256" key="4">
    <source>
        <dbReference type="ARBA" id="ARBA00023239"/>
    </source>
</evidence>
<dbReference type="Gene3D" id="3.20.20.120">
    <property type="entry name" value="Enolase-like C-terminal domain"/>
    <property type="match status" value="1"/>
</dbReference>
<dbReference type="SFLD" id="SFLDS00001">
    <property type="entry name" value="Enolase"/>
    <property type="match status" value="1"/>
</dbReference>
<gene>
    <name evidence="8" type="ORF">BC102111_00247</name>
</gene>
<evidence type="ECO:0000259" key="7">
    <source>
        <dbReference type="SMART" id="SM00922"/>
    </source>
</evidence>
<evidence type="ECO:0000313" key="9">
    <source>
        <dbReference type="Proteomes" id="UP000234333"/>
    </source>
</evidence>
<keyword evidence="3" id="KW-0460">Magnesium</keyword>
<dbReference type="NCBIfam" id="TIGR01928">
    <property type="entry name" value="menC_lowGC_arch"/>
    <property type="match status" value="1"/>
</dbReference>
<dbReference type="GO" id="GO:0009234">
    <property type="term" value="P:menaquinone biosynthetic process"/>
    <property type="evidence" value="ECO:0007669"/>
    <property type="project" value="UniProtKB-UniRule"/>
</dbReference>
<dbReference type="UniPathway" id="UPA01057">
    <property type="reaction ID" value="UER00165"/>
</dbReference>
<organism evidence="8 9">
    <name type="scientific">Brevibacterium casei CIP 102111</name>
    <dbReference type="NCBI Taxonomy" id="1255625"/>
    <lineage>
        <taxon>Bacteria</taxon>
        <taxon>Bacillati</taxon>
        <taxon>Actinomycetota</taxon>
        <taxon>Actinomycetes</taxon>
        <taxon>Micrococcales</taxon>
        <taxon>Brevibacteriaceae</taxon>
        <taxon>Brevibacterium</taxon>
    </lineage>
</organism>
<comment type="cofactor">
    <cofactor evidence="1">
        <name>a divalent metal cation</name>
        <dbReference type="ChEBI" id="CHEBI:60240"/>
    </cofactor>
</comment>
<evidence type="ECO:0000256" key="2">
    <source>
        <dbReference type="ARBA" id="ARBA00022723"/>
    </source>
</evidence>
<dbReference type="PANTHER" id="PTHR48073">
    <property type="entry name" value="O-SUCCINYLBENZOATE SYNTHASE-RELATED"/>
    <property type="match status" value="1"/>
</dbReference>
<dbReference type="GO" id="GO:0016854">
    <property type="term" value="F:racemase and epimerase activity"/>
    <property type="evidence" value="ECO:0007669"/>
    <property type="project" value="UniProtKB-ARBA"/>
</dbReference>
<dbReference type="SFLD" id="SFLDG00180">
    <property type="entry name" value="muconate_cycloisomerase"/>
    <property type="match status" value="1"/>
</dbReference>